<dbReference type="PANTHER" id="PTHR40031:SF1">
    <property type="entry name" value="MEMBRANE-BOUND METAL-DEPENDENT HYDROLASE"/>
    <property type="match status" value="1"/>
</dbReference>
<organism evidence="2">
    <name type="scientific">marine sediment metagenome</name>
    <dbReference type="NCBI Taxonomy" id="412755"/>
    <lineage>
        <taxon>unclassified sequences</taxon>
        <taxon>metagenomes</taxon>
        <taxon>ecological metagenomes</taxon>
    </lineage>
</organism>
<dbReference type="AlphaFoldDB" id="A0A0F9IJZ8"/>
<keyword evidence="1" id="KW-1133">Transmembrane helix</keyword>
<gene>
    <name evidence="2" type="ORF">LCGC14_1867670</name>
</gene>
<evidence type="ECO:0000256" key="1">
    <source>
        <dbReference type="SAM" id="Phobius"/>
    </source>
</evidence>
<feature type="transmembrane region" description="Helical" evidence="1">
    <location>
        <begin position="89"/>
        <end position="107"/>
    </location>
</feature>
<dbReference type="InterPro" id="IPR053170">
    <property type="entry name" value="Transcription_regulator"/>
</dbReference>
<feature type="transmembrane region" description="Helical" evidence="1">
    <location>
        <begin position="128"/>
        <end position="150"/>
    </location>
</feature>
<keyword evidence="1" id="KW-0812">Transmembrane</keyword>
<comment type="caution">
    <text evidence="2">The sequence shown here is derived from an EMBL/GenBank/DDBJ whole genome shotgun (WGS) entry which is preliminary data.</text>
</comment>
<evidence type="ECO:0008006" key="3">
    <source>
        <dbReference type="Google" id="ProtNLM"/>
    </source>
</evidence>
<dbReference type="InterPro" id="IPR007404">
    <property type="entry name" value="YdjM-like"/>
</dbReference>
<keyword evidence="1" id="KW-0472">Membrane</keyword>
<reference evidence="2" key="1">
    <citation type="journal article" date="2015" name="Nature">
        <title>Complex archaea that bridge the gap between prokaryotes and eukaryotes.</title>
        <authorList>
            <person name="Spang A."/>
            <person name="Saw J.H."/>
            <person name="Jorgensen S.L."/>
            <person name="Zaremba-Niedzwiedzka K."/>
            <person name="Martijn J."/>
            <person name="Lind A.E."/>
            <person name="van Eijk R."/>
            <person name="Schleper C."/>
            <person name="Guy L."/>
            <person name="Ettema T.J."/>
        </authorList>
    </citation>
    <scope>NUCLEOTIDE SEQUENCE</scope>
</reference>
<dbReference type="Pfam" id="PF04307">
    <property type="entry name" value="YdjM"/>
    <property type="match status" value="1"/>
</dbReference>
<protein>
    <recommendedName>
        <fullName evidence="3">Metal-dependent hydrolase</fullName>
    </recommendedName>
</protein>
<feature type="transmembrane region" description="Helical" evidence="1">
    <location>
        <begin position="63"/>
        <end position="83"/>
    </location>
</feature>
<name>A0A0F9IJZ8_9ZZZZ</name>
<dbReference type="PANTHER" id="PTHR40031">
    <property type="entry name" value="HYPOTHETICAL MEMBRANE SPANNING PROTEIN"/>
    <property type="match status" value="1"/>
</dbReference>
<sequence>MEVFTHIIIGTLFCLRLLGKISPEAIILLWIMAIFPDIDLFLDPIAKKRNLYFLSHKADSHSYIIGIIITGIFGVILSLWRGVPFFETWVAGAIGFSIHISLDFFGASKVPIFYPFSKREFRVIADRAINPLLGLFSGINLLIILTYFYIQPYYNVLMALTSFYIITYLGYFGFRMVLRIVVQIRLPNGSHYIPGFTPFSYLVYSRISSEESKQFNLNKKFTFSLKQKPLLHQNFSNEKGEITYIEQAMQISQEFRFFHKWNSIIPFFQENKQKVKVVLILAESYSKMRSYFLSVVIHKETKQILSKKDGFGSFQVWENKEF</sequence>
<proteinExistence type="predicted"/>
<evidence type="ECO:0000313" key="2">
    <source>
        <dbReference type="EMBL" id="KKL94140.1"/>
    </source>
</evidence>
<feature type="transmembrane region" description="Helical" evidence="1">
    <location>
        <begin position="156"/>
        <end position="178"/>
    </location>
</feature>
<accession>A0A0F9IJZ8</accession>
<dbReference type="EMBL" id="LAZR01019002">
    <property type="protein sequence ID" value="KKL94140.1"/>
    <property type="molecule type" value="Genomic_DNA"/>
</dbReference>